<feature type="transmembrane region" description="Helical" evidence="2">
    <location>
        <begin position="35"/>
        <end position="58"/>
    </location>
</feature>
<dbReference type="InterPro" id="IPR055464">
    <property type="entry name" value="DUF7036"/>
</dbReference>
<keyword evidence="2" id="KW-0472">Membrane</keyword>
<feature type="compositionally biased region" description="Pro residues" evidence="1">
    <location>
        <begin position="306"/>
        <end position="327"/>
    </location>
</feature>
<gene>
    <name evidence="4" type="ORF">M569_13245</name>
</gene>
<reference evidence="4 5" key="1">
    <citation type="journal article" date="2013" name="BMC Genomics">
        <title>The miniature genome of a carnivorous plant Genlisea aurea contains a low number of genes and short non-coding sequences.</title>
        <authorList>
            <person name="Leushkin E.V."/>
            <person name="Sutormin R.A."/>
            <person name="Nabieva E.R."/>
            <person name="Penin A.A."/>
            <person name="Kondrashov A.S."/>
            <person name="Logacheva M.D."/>
        </authorList>
    </citation>
    <scope>NUCLEOTIDE SEQUENCE [LARGE SCALE GENOMIC DNA]</scope>
</reference>
<evidence type="ECO:0000256" key="2">
    <source>
        <dbReference type="SAM" id="Phobius"/>
    </source>
</evidence>
<proteinExistence type="predicted"/>
<dbReference type="AlphaFoldDB" id="S8CAZ4"/>
<name>S8CAZ4_9LAMI</name>
<protein>
    <recommendedName>
        <fullName evidence="3">DUF7036 domain-containing protein</fullName>
    </recommendedName>
</protein>
<keyword evidence="5" id="KW-1185">Reference proteome</keyword>
<sequence length="346" mass="37104">MGKNVDRRSPRAEQPYRGGGAFICRRCSRGIGRFFSFKCIAVTLFGFAAVLPAIFWVFRGRYTGGGFDAATSVKISARVQSSFKLPKPVFDLIPYIPRLEYDINDEIGVPSFKVAVLSMHEADSCNSTLVVFGFVPDSTKMNSVSLSLLKSSLIDLFLQRCSLLLTSSIFGVSSSFEILKYPGGISVRLEQPASILSVPLFSFTLTRSISDITEHLQQFKEQLQSGLHLMPTEAIYLQTTNNQGSTVESAVVVEASVASNVGSLLPTRLKQLAQVITGTTSGGNLGLNHSVFGNVKGISLSSFLRPPPPPSLVPPPPVVVGGPPPSSPGNLREVAPPKSPNVATQS</sequence>
<feature type="domain" description="DUF7036" evidence="3">
    <location>
        <begin position="202"/>
        <end position="293"/>
    </location>
</feature>
<dbReference type="PANTHER" id="PTHR33826:SF4">
    <property type="entry name" value="F20B24.21"/>
    <property type="match status" value="1"/>
</dbReference>
<keyword evidence="2" id="KW-0812">Transmembrane</keyword>
<comment type="caution">
    <text evidence="4">The sequence shown here is derived from an EMBL/GenBank/DDBJ whole genome shotgun (WGS) entry which is preliminary data.</text>
</comment>
<keyword evidence="2" id="KW-1133">Transmembrane helix</keyword>
<dbReference type="Proteomes" id="UP000015453">
    <property type="component" value="Unassembled WGS sequence"/>
</dbReference>
<dbReference type="OrthoDB" id="611787at2759"/>
<organism evidence="4 5">
    <name type="scientific">Genlisea aurea</name>
    <dbReference type="NCBI Taxonomy" id="192259"/>
    <lineage>
        <taxon>Eukaryota</taxon>
        <taxon>Viridiplantae</taxon>
        <taxon>Streptophyta</taxon>
        <taxon>Embryophyta</taxon>
        <taxon>Tracheophyta</taxon>
        <taxon>Spermatophyta</taxon>
        <taxon>Magnoliopsida</taxon>
        <taxon>eudicotyledons</taxon>
        <taxon>Gunneridae</taxon>
        <taxon>Pentapetalae</taxon>
        <taxon>asterids</taxon>
        <taxon>lamiids</taxon>
        <taxon>Lamiales</taxon>
        <taxon>Lentibulariaceae</taxon>
        <taxon>Genlisea</taxon>
    </lineage>
</organism>
<dbReference type="EMBL" id="AUSU01006753">
    <property type="protein sequence ID" value="EPS61551.1"/>
    <property type="molecule type" value="Genomic_DNA"/>
</dbReference>
<evidence type="ECO:0000259" key="3">
    <source>
        <dbReference type="Pfam" id="PF23041"/>
    </source>
</evidence>
<feature type="domain" description="DUF7036" evidence="3">
    <location>
        <begin position="82"/>
        <end position="171"/>
    </location>
</feature>
<dbReference type="PANTHER" id="PTHR33826">
    <property type="entry name" value="F20B24.21"/>
    <property type="match status" value="1"/>
</dbReference>
<evidence type="ECO:0000313" key="4">
    <source>
        <dbReference type="EMBL" id="EPS61551.1"/>
    </source>
</evidence>
<evidence type="ECO:0000256" key="1">
    <source>
        <dbReference type="SAM" id="MobiDB-lite"/>
    </source>
</evidence>
<accession>S8CAZ4</accession>
<feature type="region of interest" description="Disordered" evidence="1">
    <location>
        <begin position="306"/>
        <end position="346"/>
    </location>
</feature>
<dbReference type="Pfam" id="PF23041">
    <property type="entry name" value="DUF7036"/>
    <property type="match status" value="2"/>
</dbReference>
<feature type="non-terminal residue" evidence="4">
    <location>
        <position position="346"/>
    </location>
</feature>
<evidence type="ECO:0000313" key="5">
    <source>
        <dbReference type="Proteomes" id="UP000015453"/>
    </source>
</evidence>